<name>A0A2M7TL37_UNCKA</name>
<sequence length="162" mass="19162">METKDNLSKGKLEYNKFRVRGHIKSFRDLEIYTQTTEYSSHIFALELPAKIKNKSRLEDELEILRDLAKQVPRLIAEAYGAKFVSKEIAYAKLETAAQYMSNVIAKIDFFLVAVDHEETKQLLRKLIDQYQTQRRKTLNLKRAWIKIEDKFAQHDNNYKPHE</sequence>
<dbReference type="EMBL" id="PFNL01000038">
    <property type="protein sequence ID" value="PIZ47565.1"/>
    <property type="molecule type" value="Genomic_DNA"/>
</dbReference>
<dbReference type="Proteomes" id="UP000228920">
    <property type="component" value="Unassembled WGS sequence"/>
</dbReference>
<gene>
    <name evidence="1" type="ORF">COY32_01500</name>
</gene>
<accession>A0A2M7TL37</accession>
<protein>
    <recommendedName>
        <fullName evidence="3">Four helix bundle protein</fullName>
    </recommendedName>
</protein>
<evidence type="ECO:0000313" key="1">
    <source>
        <dbReference type="EMBL" id="PIZ47565.1"/>
    </source>
</evidence>
<evidence type="ECO:0008006" key="3">
    <source>
        <dbReference type="Google" id="ProtNLM"/>
    </source>
</evidence>
<reference evidence="2" key="1">
    <citation type="submission" date="2017-09" db="EMBL/GenBank/DDBJ databases">
        <title>Depth-based differentiation of microbial function through sediment-hosted aquifers and enrichment of novel symbionts in the deep terrestrial subsurface.</title>
        <authorList>
            <person name="Probst A.J."/>
            <person name="Ladd B."/>
            <person name="Jarett J.K."/>
            <person name="Geller-Mcgrath D.E."/>
            <person name="Sieber C.M.K."/>
            <person name="Emerson J.B."/>
            <person name="Anantharaman K."/>
            <person name="Thomas B.C."/>
            <person name="Malmstrom R."/>
            <person name="Stieglmeier M."/>
            <person name="Klingl A."/>
            <person name="Woyke T."/>
            <person name="Ryan C.M."/>
            <person name="Banfield J.F."/>
        </authorList>
    </citation>
    <scope>NUCLEOTIDE SEQUENCE [LARGE SCALE GENOMIC DNA]</scope>
</reference>
<organism evidence="1 2">
    <name type="scientific">candidate division WWE3 bacterium CG_4_10_14_0_2_um_filter_41_14</name>
    <dbReference type="NCBI Taxonomy" id="1975072"/>
    <lineage>
        <taxon>Bacteria</taxon>
        <taxon>Katanobacteria</taxon>
    </lineage>
</organism>
<comment type="caution">
    <text evidence="1">The sequence shown here is derived from an EMBL/GenBank/DDBJ whole genome shotgun (WGS) entry which is preliminary data.</text>
</comment>
<evidence type="ECO:0000313" key="2">
    <source>
        <dbReference type="Proteomes" id="UP000228920"/>
    </source>
</evidence>
<dbReference type="AlphaFoldDB" id="A0A2M7TL37"/>
<proteinExistence type="predicted"/>